<dbReference type="EMBL" id="NCXP01000010">
    <property type="protein sequence ID" value="OSC40943.1"/>
    <property type="molecule type" value="Genomic_DNA"/>
</dbReference>
<dbReference type="Pfam" id="PF00378">
    <property type="entry name" value="ECH_1"/>
    <property type="match status" value="2"/>
</dbReference>
<reference evidence="3 4" key="1">
    <citation type="submission" date="2017-04" db="EMBL/GenBank/DDBJ databases">
        <title>The new phylogeny of genus Mycobacterium.</title>
        <authorList>
            <person name="Tortoli E."/>
            <person name="Trovato A."/>
            <person name="Cirillo D.M."/>
        </authorList>
    </citation>
    <scope>NUCLEOTIDE SEQUENCE [LARGE SCALE GENOMIC DNA]</scope>
    <source>
        <strain evidence="3 4">TBL 1200985</strain>
    </source>
</reference>
<evidence type="ECO:0000256" key="2">
    <source>
        <dbReference type="SAM" id="MobiDB-lite"/>
    </source>
</evidence>
<dbReference type="OrthoDB" id="370015at2"/>
<keyword evidence="4" id="KW-1185">Reference proteome</keyword>
<proteinExistence type="inferred from homology"/>
<dbReference type="InterPro" id="IPR001753">
    <property type="entry name" value="Enoyl-CoA_hydra/iso"/>
</dbReference>
<evidence type="ECO:0000256" key="1">
    <source>
        <dbReference type="ARBA" id="ARBA00005254"/>
    </source>
</evidence>
<dbReference type="NCBIfam" id="NF005879">
    <property type="entry name" value="PRK07827.1"/>
    <property type="match status" value="1"/>
</dbReference>
<accession>A0A1X2LWK2</accession>
<dbReference type="GO" id="GO:0003824">
    <property type="term" value="F:catalytic activity"/>
    <property type="evidence" value="ECO:0007669"/>
    <property type="project" value="UniProtKB-ARBA"/>
</dbReference>
<evidence type="ECO:0000313" key="3">
    <source>
        <dbReference type="EMBL" id="OSC40943.1"/>
    </source>
</evidence>
<name>A0A1X2LWK2_9MYCO</name>
<dbReference type="AlphaFoldDB" id="A0A1X2LWK2"/>
<comment type="caution">
    <text evidence="3">The sequence shown here is derived from an EMBL/GenBank/DDBJ whole genome shotgun (WGS) entry which is preliminary data.</text>
</comment>
<evidence type="ECO:0000313" key="4">
    <source>
        <dbReference type="Proteomes" id="UP000193247"/>
    </source>
</evidence>
<dbReference type="InterPro" id="IPR029045">
    <property type="entry name" value="ClpP/crotonase-like_dom_sf"/>
</dbReference>
<dbReference type="InterPro" id="IPR051683">
    <property type="entry name" value="Enoyl-CoA_Hydratase/Isomerase"/>
</dbReference>
<dbReference type="PANTHER" id="PTHR42964">
    <property type="entry name" value="ENOYL-COA HYDRATASE"/>
    <property type="match status" value="1"/>
</dbReference>
<protein>
    <submittedName>
        <fullName evidence="3">Enoyl-CoA hydratase</fullName>
    </submittedName>
</protein>
<gene>
    <name evidence="3" type="ORF">B8W66_10800</name>
</gene>
<dbReference type="PANTHER" id="PTHR42964:SF1">
    <property type="entry name" value="POLYKETIDE BIOSYNTHESIS ENOYL-COA HYDRATASE PKSH-RELATED"/>
    <property type="match status" value="1"/>
</dbReference>
<dbReference type="CDD" id="cd06558">
    <property type="entry name" value="crotonase-like"/>
    <property type="match status" value="1"/>
</dbReference>
<dbReference type="Proteomes" id="UP000193247">
    <property type="component" value="Unassembled WGS sequence"/>
</dbReference>
<sequence>MNRLVEYAGPAACGGPFVRLTLNSPHNRNALSNALISQLHQGLRDAEADPAVRAVVLGHAGGTFCAGADLSEASGGDPRGDRERGVAGGSGSAPSARGDRERGVAGGSGSAPSARGDRERGVAGGSGSAPSARGDRERGVAGGSGSAPSARGDRERGVAGGSGSAPSARGDRERGVAGGSGSAPSAYDMAVARAQELTALLRAMVALPLPVIGAINGHVRAGGFGLVGACDLAVAGPHSTFALTEARIGVAPAIISLTLLPKMSARAAARYYLTGEKFGASQAAEIGLVTMAADDVDAAVAALVAEVGRGSPQGLAASKALTTAAVLAGFERDAERLTQESARLFVSDEAREGMLAFLQKRPPSWVPADSAEGQAAR</sequence>
<dbReference type="SUPFAM" id="SSF52096">
    <property type="entry name" value="ClpP/crotonase"/>
    <property type="match status" value="2"/>
</dbReference>
<comment type="similarity">
    <text evidence="1">Belongs to the enoyl-CoA hydratase/isomerase family.</text>
</comment>
<dbReference type="Gene3D" id="1.10.12.10">
    <property type="entry name" value="Lyase 2-enoyl-coa Hydratase, Chain A, domain 2"/>
    <property type="match status" value="1"/>
</dbReference>
<organism evidence="3 4">
    <name type="scientific">Mycobacterium decipiens</name>
    <dbReference type="NCBI Taxonomy" id="1430326"/>
    <lineage>
        <taxon>Bacteria</taxon>
        <taxon>Bacillati</taxon>
        <taxon>Actinomycetota</taxon>
        <taxon>Actinomycetes</taxon>
        <taxon>Mycobacteriales</taxon>
        <taxon>Mycobacteriaceae</taxon>
        <taxon>Mycobacterium</taxon>
    </lineage>
</organism>
<dbReference type="InterPro" id="IPR014748">
    <property type="entry name" value="Enoyl-CoA_hydra_C"/>
</dbReference>
<dbReference type="Gene3D" id="3.90.226.10">
    <property type="entry name" value="2-enoyl-CoA Hydratase, Chain A, domain 1"/>
    <property type="match status" value="2"/>
</dbReference>
<dbReference type="STRING" id="1430326.B8W66_10800"/>
<feature type="region of interest" description="Disordered" evidence="2">
    <location>
        <begin position="69"/>
        <end position="184"/>
    </location>
</feature>